<proteinExistence type="predicted"/>
<protein>
    <submittedName>
        <fullName evidence="1">Uncharacterized protein</fullName>
    </submittedName>
</protein>
<organism evidence="1 2">
    <name type="scientific">Seminavis robusta</name>
    <dbReference type="NCBI Taxonomy" id="568900"/>
    <lineage>
        <taxon>Eukaryota</taxon>
        <taxon>Sar</taxon>
        <taxon>Stramenopiles</taxon>
        <taxon>Ochrophyta</taxon>
        <taxon>Bacillariophyta</taxon>
        <taxon>Bacillariophyceae</taxon>
        <taxon>Bacillariophycidae</taxon>
        <taxon>Naviculales</taxon>
        <taxon>Naviculaceae</taxon>
        <taxon>Seminavis</taxon>
    </lineage>
</organism>
<comment type="caution">
    <text evidence="1">The sequence shown here is derived from an EMBL/GenBank/DDBJ whole genome shotgun (WGS) entry which is preliminary data.</text>
</comment>
<dbReference type="EMBL" id="CAICTM010000513">
    <property type="protein sequence ID" value="CAB9512025.1"/>
    <property type="molecule type" value="Genomic_DNA"/>
</dbReference>
<dbReference type="OrthoDB" id="2142302at2759"/>
<accession>A0A9N8E146</accession>
<dbReference type="Proteomes" id="UP001153069">
    <property type="component" value="Unassembled WGS sequence"/>
</dbReference>
<evidence type="ECO:0000313" key="2">
    <source>
        <dbReference type="Proteomes" id="UP001153069"/>
    </source>
</evidence>
<reference evidence="1" key="1">
    <citation type="submission" date="2020-06" db="EMBL/GenBank/DDBJ databases">
        <authorList>
            <consortium name="Plant Systems Biology data submission"/>
        </authorList>
    </citation>
    <scope>NUCLEOTIDE SEQUENCE</scope>
    <source>
        <strain evidence="1">D6</strain>
    </source>
</reference>
<dbReference type="AlphaFoldDB" id="A0A9N8E146"/>
<gene>
    <name evidence="1" type="ORF">SEMRO_514_G158140.1</name>
</gene>
<sequence>MAEDGQHAKLFTAHHFMVLGLKYARFPNWQRYKPKRRIHRFKQHFGMKPQTVEDVWRLLRNSDNPDIRLPKKAKPKELLIAIRHLFKYHTEADLAMFFNIKTEKTVRRWANRYVRRISLLFPDLIGTLADNDEGLVFLMSIDGIHCPIEEPRPWSKKWSSHKFGGKPAVNYEFGVLPHKPKLAWVHEPTPPGAMNDLSVFRSKLKGEMPEGRRLIADSIYSAEPEYISTKNDLDPQPISKFKDRVLSRHENYNQRVKCFGIMKLKFRHRGFAATEDWQQRHQQAMHAVCVLVQLQLNNGTQTLLDPYP</sequence>
<evidence type="ECO:0000313" key="1">
    <source>
        <dbReference type="EMBL" id="CAB9512025.1"/>
    </source>
</evidence>
<keyword evidence="2" id="KW-1185">Reference proteome</keyword>
<name>A0A9N8E146_9STRA</name>